<dbReference type="Pfam" id="PF00089">
    <property type="entry name" value="Trypsin"/>
    <property type="match status" value="1"/>
</dbReference>
<dbReference type="GO" id="GO:0005576">
    <property type="term" value="C:extracellular region"/>
    <property type="evidence" value="ECO:0007669"/>
    <property type="project" value="UniProtKB-SubCell"/>
</dbReference>
<dbReference type="PROSITE" id="PS50240">
    <property type="entry name" value="TRYPSIN_DOM"/>
    <property type="match status" value="1"/>
</dbReference>
<dbReference type="InterPro" id="IPR009003">
    <property type="entry name" value="Peptidase_S1_PA"/>
</dbReference>
<keyword evidence="3 9" id="KW-0378">Hydrolase</keyword>
<dbReference type="PROSITE" id="PS00135">
    <property type="entry name" value="TRYPSIN_SER"/>
    <property type="match status" value="1"/>
</dbReference>
<dbReference type="FunFam" id="2.40.10.10:FF:000005">
    <property type="entry name" value="Serine protease 37"/>
    <property type="match status" value="1"/>
</dbReference>
<keyword evidence="6" id="KW-1015">Disulfide bond</keyword>
<dbReference type="Gene3D" id="2.40.10.10">
    <property type="entry name" value="Trypsin-like serine proteases"/>
    <property type="match status" value="2"/>
</dbReference>
<dbReference type="InterPro" id="IPR033116">
    <property type="entry name" value="TRYPSIN_SER"/>
</dbReference>
<dbReference type="Ensembl" id="ENSPKIT00000029979.1">
    <property type="protein sequence ID" value="ENSPKIP00000005962.1"/>
    <property type="gene ID" value="ENSPKIG00000022437.1"/>
</dbReference>
<dbReference type="InterPro" id="IPR043504">
    <property type="entry name" value="Peptidase_S1_PA_chymotrypsin"/>
</dbReference>
<keyword evidence="12" id="KW-1185">Reference proteome</keyword>
<evidence type="ECO:0000313" key="11">
    <source>
        <dbReference type="Ensembl" id="ENSPKIP00000005962.1"/>
    </source>
</evidence>
<dbReference type="SUPFAM" id="SSF50494">
    <property type="entry name" value="Trypsin-like serine proteases"/>
    <property type="match status" value="1"/>
</dbReference>
<comment type="catalytic activity">
    <reaction evidence="7">
        <text>Preferential cleavage: Arg-|-Xaa, Lys-|-Xaa.</text>
        <dbReference type="EC" id="3.4.21.4"/>
    </reaction>
</comment>
<dbReference type="GeneTree" id="ENSGT01030000234551"/>
<dbReference type="PRINTS" id="PR00722">
    <property type="entry name" value="CHYMOTRYPSIN"/>
</dbReference>
<evidence type="ECO:0000259" key="10">
    <source>
        <dbReference type="PROSITE" id="PS50240"/>
    </source>
</evidence>
<dbReference type="InterPro" id="IPR001314">
    <property type="entry name" value="Peptidase_S1A"/>
</dbReference>
<organism evidence="11 12">
    <name type="scientific">Paramormyrops kingsleyae</name>
    <dbReference type="NCBI Taxonomy" id="1676925"/>
    <lineage>
        <taxon>Eukaryota</taxon>
        <taxon>Metazoa</taxon>
        <taxon>Chordata</taxon>
        <taxon>Craniata</taxon>
        <taxon>Vertebrata</taxon>
        <taxon>Euteleostomi</taxon>
        <taxon>Actinopterygii</taxon>
        <taxon>Neopterygii</taxon>
        <taxon>Teleostei</taxon>
        <taxon>Osteoglossocephala</taxon>
        <taxon>Osteoglossomorpha</taxon>
        <taxon>Osteoglossiformes</taxon>
        <taxon>Mormyridae</taxon>
        <taxon>Paramormyrops</taxon>
    </lineage>
</organism>
<keyword evidence="2 9" id="KW-0645">Protease</keyword>
<dbReference type="InterPro" id="IPR018114">
    <property type="entry name" value="TRYPSIN_HIS"/>
</dbReference>
<dbReference type="AlphaFoldDB" id="A0A3B3QGR6"/>
<evidence type="ECO:0000256" key="9">
    <source>
        <dbReference type="RuleBase" id="RU363034"/>
    </source>
</evidence>
<dbReference type="KEGG" id="pki:111839253"/>
<sequence>MHIKVRCESTLQRDTMAVFRQFVACLAAVVLLNMPGGRCVEIIGGKEAKNHSWLFMALVKWENHQCGGALIKEQWVLTAAHCMGKNMKVILGTHSISKKNNKQKQISVSEAFPYKGFSQRTGEHDLMLLKLNKPVTTSPYITVLALPTKEKDVQKNTRDSTPCKVAGWGISNRDSNRISDNLMEVEIKVFNRKQCQKYYKKSKVAITSNTICAWDNQGEKDTDKGDSGGPLICNGNFTGVVSSGTRGFPGVYTLLTSKYLKWIHKVTGGAA</sequence>
<dbReference type="STRING" id="1676925.ENSPKIP00000005962"/>
<feature type="domain" description="Peptidase S1" evidence="10">
    <location>
        <begin position="42"/>
        <end position="268"/>
    </location>
</feature>
<proteinExistence type="predicted"/>
<dbReference type="GO" id="GO:0004252">
    <property type="term" value="F:serine-type endopeptidase activity"/>
    <property type="evidence" value="ECO:0007669"/>
    <property type="project" value="UniProtKB-EC"/>
</dbReference>
<dbReference type="CDD" id="cd00190">
    <property type="entry name" value="Tryp_SPc"/>
    <property type="match status" value="1"/>
</dbReference>
<keyword evidence="4 9" id="KW-0720">Serine protease</keyword>
<dbReference type="EC" id="3.4.21.4" evidence="8"/>
<protein>
    <recommendedName>
        <fullName evidence="8">trypsin</fullName>
        <ecNumber evidence="8">3.4.21.4</ecNumber>
    </recommendedName>
</protein>
<evidence type="ECO:0000256" key="1">
    <source>
        <dbReference type="ARBA" id="ARBA00004239"/>
    </source>
</evidence>
<name>A0A3B3QGR6_9TELE</name>
<reference evidence="11" key="2">
    <citation type="submission" date="2025-09" db="UniProtKB">
        <authorList>
            <consortium name="Ensembl"/>
        </authorList>
    </citation>
    <scope>IDENTIFICATION</scope>
</reference>
<reference evidence="11" key="1">
    <citation type="submission" date="2025-08" db="UniProtKB">
        <authorList>
            <consortium name="Ensembl"/>
        </authorList>
    </citation>
    <scope>IDENTIFICATION</scope>
</reference>
<dbReference type="PANTHER" id="PTHR24271">
    <property type="entry name" value="KALLIKREIN-RELATED"/>
    <property type="match status" value="1"/>
</dbReference>
<dbReference type="PANTHER" id="PTHR24271:SF52">
    <property type="entry name" value="GRANZYME K"/>
    <property type="match status" value="1"/>
</dbReference>
<evidence type="ECO:0000313" key="12">
    <source>
        <dbReference type="Proteomes" id="UP000261540"/>
    </source>
</evidence>
<comment type="subcellular location">
    <subcellularLocation>
        <location evidence="1">Secreted</location>
        <location evidence="1">Extracellular space</location>
    </subcellularLocation>
</comment>
<evidence type="ECO:0000256" key="4">
    <source>
        <dbReference type="ARBA" id="ARBA00022825"/>
    </source>
</evidence>
<dbReference type="Proteomes" id="UP000261540">
    <property type="component" value="Unplaced"/>
</dbReference>
<evidence type="ECO:0000256" key="7">
    <source>
        <dbReference type="ARBA" id="ARBA00036320"/>
    </source>
</evidence>
<dbReference type="OrthoDB" id="6755574at2759"/>
<keyword evidence="5" id="KW-0865">Zymogen</keyword>
<dbReference type="FunFam" id="2.40.10.10:FF:000036">
    <property type="entry name" value="Trypsin beta"/>
    <property type="match status" value="1"/>
</dbReference>
<evidence type="ECO:0000256" key="6">
    <source>
        <dbReference type="ARBA" id="ARBA00023157"/>
    </source>
</evidence>
<accession>A0A3B3QGR6</accession>
<evidence type="ECO:0000256" key="2">
    <source>
        <dbReference type="ARBA" id="ARBA00022670"/>
    </source>
</evidence>
<dbReference type="InterPro" id="IPR001254">
    <property type="entry name" value="Trypsin_dom"/>
</dbReference>
<dbReference type="PROSITE" id="PS00134">
    <property type="entry name" value="TRYPSIN_HIS"/>
    <property type="match status" value="1"/>
</dbReference>
<evidence type="ECO:0000256" key="8">
    <source>
        <dbReference type="ARBA" id="ARBA00038868"/>
    </source>
</evidence>
<evidence type="ECO:0000256" key="5">
    <source>
        <dbReference type="ARBA" id="ARBA00023145"/>
    </source>
</evidence>
<dbReference type="SMART" id="SM00020">
    <property type="entry name" value="Tryp_SPc"/>
    <property type="match status" value="1"/>
</dbReference>
<dbReference type="GO" id="GO:0006508">
    <property type="term" value="P:proteolysis"/>
    <property type="evidence" value="ECO:0007669"/>
    <property type="project" value="UniProtKB-KW"/>
</dbReference>
<evidence type="ECO:0000256" key="3">
    <source>
        <dbReference type="ARBA" id="ARBA00022801"/>
    </source>
</evidence>